<evidence type="ECO:0000313" key="1">
    <source>
        <dbReference type="EMBL" id="JAD72291.1"/>
    </source>
</evidence>
<accession>A0A0A9C9M8</accession>
<organism evidence="1">
    <name type="scientific">Arundo donax</name>
    <name type="common">Giant reed</name>
    <name type="synonym">Donax arundinaceus</name>
    <dbReference type="NCBI Taxonomy" id="35708"/>
    <lineage>
        <taxon>Eukaryota</taxon>
        <taxon>Viridiplantae</taxon>
        <taxon>Streptophyta</taxon>
        <taxon>Embryophyta</taxon>
        <taxon>Tracheophyta</taxon>
        <taxon>Spermatophyta</taxon>
        <taxon>Magnoliopsida</taxon>
        <taxon>Liliopsida</taxon>
        <taxon>Poales</taxon>
        <taxon>Poaceae</taxon>
        <taxon>PACMAD clade</taxon>
        <taxon>Arundinoideae</taxon>
        <taxon>Arundineae</taxon>
        <taxon>Arundo</taxon>
    </lineage>
</organism>
<dbReference type="AlphaFoldDB" id="A0A0A9C9M8"/>
<reference evidence="1" key="1">
    <citation type="submission" date="2014-09" db="EMBL/GenBank/DDBJ databases">
        <authorList>
            <person name="Magalhaes I.L.F."/>
            <person name="Oliveira U."/>
            <person name="Santos F.R."/>
            <person name="Vidigal T.H.D.A."/>
            <person name="Brescovit A.D."/>
            <person name="Santos A.J."/>
        </authorList>
    </citation>
    <scope>NUCLEOTIDE SEQUENCE</scope>
    <source>
        <tissue evidence="1">Shoot tissue taken approximately 20 cm above the soil surface</tissue>
    </source>
</reference>
<protein>
    <submittedName>
        <fullName evidence="1">Uncharacterized protein</fullName>
    </submittedName>
</protein>
<reference evidence="1" key="2">
    <citation type="journal article" date="2015" name="Data Brief">
        <title>Shoot transcriptome of the giant reed, Arundo donax.</title>
        <authorList>
            <person name="Barrero R.A."/>
            <person name="Guerrero F.D."/>
            <person name="Moolhuijzen P."/>
            <person name="Goolsby J.A."/>
            <person name="Tidwell J."/>
            <person name="Bellgard S.E."/>
            <person name="Bellgard M.I."/>
        </authorList>
    </citation>
    <scope>NUCLEOTIDE SEQUENCE</scope>
    <source>
        <tissue evidence="1">Shoot tissue taken approximately 20 cm above the soil surface</tissue>
    </source>
</reference>
<sequence length="29" mass="3264">MVGPALRLFLVLDRIGCSYASFDCICLWT</sequence>
<proteinExistence type="predicted"/>
<dbReference type="EMBL" id="GBRH01225604">
    <property type="protein sequence ID" value="JAD72291.1"/>
    <property type="molecule type" value="Transcribed_RNA"/>
</dbReference>
<name>A0A0A9C9M8_ARUDO</name>